<dbReference type="UniPathway" id="UPA00242"/>
<dbReference type="SUPFAM" id="SSF74650">
    <property type="entry name" value="Galactose mutarotase-like"/>
    <property type="match status" value="1"/>
</dbReference>
<dbReference type="AlphaFoldDB" id="A0A556R389"/>
<dbReference type="InterPro" id="IPR011013">
    <property type="entry name" value="Gal_mutarotase_sf_dom"/>
</dbReference>
<dbReference type="PANTHER" id="PTHR10091:SF0">
    <property type="entry name" value="GALACTOSE MUTAROTASE"/>
    <property type="match status" value="1"/>
</dbReference>
<feature type="active site" description="Proton donor" evidence="9">
    <location>
        <position position="179"/>
    </location>
</feature>
<dbReference type="PROSITE" id="PS00545">
    <property type="entry name" value="ALDOSE_1_EPIMERASE"/>
    <property type="match status" value="1"/>
</dbReference>
<dbReference type="GO" id="GO:0033499">
    <property type="term" value="P:galactose catabolic process via UDP-galactose, Leloir pathway"/>
    <property type="evidence" value="ECO:0007669"/>
    <property type="project" value="TreeGrafter"/>
</dbReference>
<dbReference type="RefSeq" id="WP_144085266.1">
    <property type="nucleotide sequence ID" value="NZ_JACFRS010000002.1"/>
</dbReference>
<dbReference type="CDD" id="cd09019">
    <property type="entry name" value="galactose_mutarotase_like"/>
    <property type="match status" value="1"/>
</dbReference>
<dbReference type="InterPro" id="IPR014718">
    <property type="entry name" value="GH-type_carb-bd"/>
</dbReference>
<dbReference type="GO" id="GO:0006006">
    <property type="term" value="P:glucose metabolic process"/>
    <property type="evidence" value="ECO:0007669"/>
    <property type="project" value="TreeGrafter"/>
</dbReference>
<evidence type="ECO:0000256" key="9">
    <source>
        <dbReference type="PIRSR" id="PIRSR005096-1"/>
    </source>
</evidence>
<evidence type="ECO:0000256" key="5">
    <source>
        <dbReference type="ARBA" id="ARBA00014165"/>
    </source>
</evidence>
<gene>
    <name evidence="11" type="ORF">FPK30_03135</name>
</gene>
<accession>A0A556R389</accession>
<protein>
    <recommendedName>
        <fullName evidence="5 8">Aldose 1-epimerase</fullName>
        <ecNumber evidence="4 8">5.1.3.3</ecNumber>
    </recommendedName>
</protein>
<comment type="catalytic activity">
    <reaction evidence="1 8">
        <text>alpha-D-glucose = beta-D-glucose</text>
        <dbReference type="Rhea" id="RHEA:10264"/>
        <dbReference type="ChEBI" id="CHEBI:15903"/>
        <dbReference type="ChEBI" id="CHEBI:17925"/>
        <dbReference type="EC" id="5.1.3.3"/>
    </reaction>
</comment>
<sequence>MKTTDMSTDEFGRLDDDRAAHLFKLRNGQGQSATITDYGARLVSFLTPDSAGELRQIVLGCPDLASYCADACCLGATIGRNANRISNAQFQLNGRTYRLAANDGKNNNHSGPDGYEHRLWTTDSYDDRHVTLRMDTPDGDQGFPGAMSITVCYRLQDDGLEITFEGTTDADTICNLTNHAYFNLDGDESGNILDHTLQINADTFCPILSEDAIPTGSRQAMAGTPMDFRKPCSISERRDPAFDQIRLGHGYNHAYPINKSPREFGHMATLASAKTGIRLDVFSDLPAIQMYTGDYLSNTRARDGHCYGPREGIALECEFVPNAINSDDPIKPILRAGDIFTARICYRTSIIS</sequence>
<feature type="binding site" evidence="10">
    <location>
        <begin position="179"/>
        <end position="181"/>
    </location>
    <ligand>
        <name>beta-D-galactose</name>
        <dbReference type="ChEBI" id="CHEBI:27667"/>
    </ligand>
</feature>
<evidence type="ECO:0000256" key="10">
    <source>
        <dbReference type="PIRSR" id="PIRSR005096-3"/>
    </source>
</evidence>
<evidence type="ECO:0000256" key="8">
    <source>
        <dbReference type="PIRNR" id="PIRNR005096"/>
    </source>
</evidence>
<evidence type="ECO:0000256" key="3">
    <source>
        <dbReference type="ARBA" id="ARBA00006206"/>
    </source>
</evidence>
<comment type="caution">
    <text evidence="11">The sequence shown here is derived from an EMBL/GenBank/DDBJ whole genome shotgun (WGS) entry which is preliminary data.</text>
</comment>
<keyword evidence="6 8" id="KW-0413">Isomerase</keyword>
<evidence type="ECO:0000256" key="4">
    <source>
        <dbReference type="ARBA" id="ARBA00013185"/>
    </source>
</evidence>
<keyword evidence="12" id="KW-1185">Reference proteome</keyword>
<organism evidence="11 12">
    <name type="scientific">Bifidobacterium apousia</name>
    <dbReference type="NCBI Taxonomy" id="2750996"/>
    <lineage>
        <taxon>Bacteria</taxon>
        <taxon>Bacillati</taxon>
        <taxon>Actinomycetota</taxon>
        <taxon>Actinomycetes</taxon>
        <taxon>Bifidobacteriales</taxon>
        <taxon>Bifidobacteriaceae</taxon>
        <taxon>Bifidobacterium</taxon>
    </lineage>
</organism>
<proteinExistence type="inferred from homology"/>
<feature type="binding site" evidence="10">
    <location>
        <begin position="83"/>
        <end position="84"/>
    </location>
    <ligand>
        <name>beta-D-galactose</name>
        <dbReference type="ChEBI" id="CHEBI:27667"/>
    </ligand>
</feature>
<dbReference type="Proteomes" id="UP000316508">
    <property type="component" value="Unassembled WGS sequence"/>
</dbReference>
<dbReference type="PIRSF" id="PIRSF005096">
    <property type="entry name" value="GALM"/>
    <property type="match status" value="1"/>
</dbReference>
<evidence type="ECO:0000256" key="6">
    <source>
        <dbReference type="ARBA" id="ARBA00023235"/>
    </source>
</evidence>
<dbReference type="EMBL" id="VMHK01000002">
    <property type="protein sequence ID" value="TSJ83365.1"/>
    <property type="molecule type" value="Genomic_DNA"/>
</dbReference>
<evidence type="ECO:0000313" key="12">
    <source>
        <dbReference type="Proteomes" id="UP000316508"/>
    </source>
</evidence>
<reference evidence="11 12" key="1">
    <citation type="submission" date="2019-07" db="EMBL/GenBank/DDBJ databases">
        <title>Bifidobacterium asteroides genomes.</title>
        <authorList>
            <person name="Zheng H."/>
        </authorList>
    </citation>
    <scope>NUCLEOTIDE SEQUENCE [LARGE SCALE GENOMIC DNA]</scope>
    <source>
        <strain evidence="11 12">W8102</strain>
    </source>
</reference>
<dbReference type="GO" id="GO:0030246">
    <property type="term" value="F:carbohydrate binding"/>
    <property type="evidence" value="ECO:0007669"/>
    <property type="project" value="InterPro"/>
</dbReference>
<dbReference type="Pfam" id="PF01263">
    <property type="entry name" value="Aldose_epim"/>
    <property type="match status" value="1"/>
</dbReference>
<dbReference type="PANTHER" id="PTHR10091">
    <property type="entry name" value="ALDOSE-1-EPIMERASE"/>
    <property type="match status" value="1"/>
</dbReference>
<keyword evidence="7 8" id="KW-0119">Carbohydrate metabolism</keyword>
<evidence type="ECO:0000256" key="1">
    <source>
        <dbReference type="ARBA" id="ARBA00001614"/>
    </source>
</evidence>
<dbReference type="EC" id="5.1.3.3" evidence="4 8"/>
<evidence type="ECO:0000256" key="7">
    <source>
        <dbReference type="ARBA" id="ARBA00023277"/>
    </source>
</evidence>
<dbReference type="InterPro" id="IPR018052">
    <property type="entry name" value="Ald1_epimerase_CS"/>
</dbReference>
<dbReference type="Gene3D" id="2.70.98.10">
    <property type="match status" value="1"/>
</dbReference>
<dbReference type="GO" id="GO:0004034">
    <property type="term" value="F:aldose 1-epimerase activity"/>
    <property type="evidence" value="ECO:0007669"/>
    <property type="project" value="UniProtKB-EC"/>
</dbReference>
<evidence type="ECO:0000313" key="11">
    <source>
        <dbReference type="EMBL" id="TSJ83365.1"/>
    </source>
</evidence>
<dbReference type="InterPro" id="IPR047215">
    <property type="entry name" value="Galactose_mutarotase-like"/>
</dbReference>
<comment type="similarity">
    <text evidence="3 8">Belongs to the aldose epimerase family.</text>
</comment>
<feature type="active site" description="Proton acceptor" evidence="9">
    <location>
        <position position="316"/>
    </location>
</feature>
<dbReference type="NCBIfam" id="NF008277">
    <property type="entry name" value="PRK11055.1"/>
    <property type="match status" value="1"/>
</dbReference>
<name>A0A556R389_9BIFI</name>
<dbReference type="InterPro" id="IPR015443">
    <property type="entry name" value="Aldose_1-epimerase"/>
</dbReference>
<dbReference type="InterPro" id="IPR008183">
    <property type="entry name" value="Aldose_1/G6P_1-epimerase"/>
</dbReference>
<evidence type="ECO:0000256" key="2">
    <source>
        <dbReference type="ARBA" id="ARBA00005028"/>
    </source>
</evidence>
<dbReference type="GO" id="GO:0005737">
    <property type="term" value="C:cytoplasm"/>
    <property type="evidence" value="ECO:0007669"/>
    <property type="project" value="TreeGrafter"/>
</dbReference>
<comment type="pathway">
    <text evidence="2 8">Carbohydrate metabolism; hexose metabolism.</text>
</comment>